<dbReference type="EMBL" id="WUAV01000006">
    <property type="protein sequence ID" value="KAF1747605.1"/>
    <property type="molecule type" value="Genomic_DNA"/>
</dbReference>
<feature type="compositionally biased region" description="Basic and acidic residues" evidence="1">
    <location>
        <begin position="645"/>
        <end position="674"/>
    </location>
</feature>
<evidence type="ECO:0000313" key="2">
    <source>
        <dbReference type="EMBL" id="KAF1747605.1"/>
    </source>
</evidence>
<feature type="compositionally biased region" description="Low complexity" evidence="1">
    <location>
        <begin position="541"/>
        <end position="562"/>
    </location>
</feature>
<protein>
    <recommendedName>
        <fullName evidence="4">SPK domain-containing protein</fullName>
    </recommendedName>
</protein>
<comment type="caution">
    <text evidence="2">The sequence shown here is derived from an EMBL/GenBank/DDBJ whole genome shotgun (WGS) entry which is preliminary data.</text>
</comment>
<feature type="compositionally biased region" description="Basic and acidic residues" evidence="1">
    <location>
        <begin position="758"/>
        <end position="856"/>
    </location>
</feature>
<feature type="region of interest" description="Disordered" evidence="1">
    <location>
        <begin position="758"/>
        <end position="858"/>
    </location>
</feature>
<dbReference type="AlphaFoldDB" id="A0A6A5FYN3"/>
<dbReference type="CTD" id="9822331"/>
<dbReference type="RefSeq" id="XP_003117849.2">
    <property type="nucleotide sequence ID" value="XM_003117801.2"/>
</dbReference>
<feature type="compositionally biased region" description="Basic and acidic residues" evidence="1">
    <location>
        <begin position="581"/>
        <end position="607"/>
    </location>
</feature>
<name>A0A6A5FYN3_CAERE</name>
<sequence>MSANWDMLVIEDASEEQLNRTVSFAACLLDLGNGMSQEWRFTANNHNTYITYYMRTNLNRNVIIKIADDLVLARMEYLMKIYQGYERSQGKMNWQCAINLINEYLSETALLGEFEYRNFSGTNAWSAPRPHKDGQGFREGYKRVTGQRRDLLQGNLMPGYDWLFSNKLTSSKPCTRLESVYRARQQSLLFGKQIEKPKEWQYDEWRHDFLQQQGEKTMVEEHKPSDRWLICSFIGLINRREYREFRIRYTTEMMNFDVLDKEALIDNVHAKINAREEISEYKFMWACIRAAVNINNAKYLYALFQQGPEALDRFEDENMNETLTDWSESGPIENFYRYFNKTLHYQTKIPAKPMEKIHPEVTRSAVEFINQFKENGTSDGGSSDEHFKSHALTEADIYPGESSQSGPKESDVKQVTQEGQVQKGTKVEKTSEKVTSVVSAPEDKIVVLEKDMITKKSVDTKLEAKSSFLFERKSLSYAKVVQKSLPSANGSPRSESPKQGENFSESVTKLSEGKPETGQLENQVDEKKEENASPWKQVGPKHNGNRSNNNKKNGGNKKNNGGPSASPPKQEPKKVVLPVTDDLKRRGAPSSKDETDTKEVSKKEVSKKVPNKAPVKNDGKMNNKKPPAASKKVEEPTKPVGPKEANLKLEKEEKVSDEKDNGLLAKEDMKHDSEPCSSNAYYLLSSNQEMAEQPETPEMPEEPKKPTKTALRKARKAAALLELQKSNSLESEAVVKLVMAADDKTAVEANFDVEVQELNKKKQDEDAKKCEESEKDVELKPDDIGKIEDALKNEDASKKENELIKEGISLKKETTKQNHASKKEDASKKTNESKGEDESIKKDQSLMESSSRKELTPVEAVFSDSMATLYVENAILTAQGYWIAPYAPAGQISSNAPNDAPAQKSGDTNAETDKYIPGQKITYDYRPEVYPDAADYPFDGSTTSEQTESVKQEELREETENDTDSNQPLATYDADGEKEIELANPDQMFPERTCDPDLHDMFRRLKFIYDKQSTGGLRNFNERKKNVVKKRLKTFMNVYIFRYRIAKAMLHILEQDIVADLSGMRERSVIRNLCGYIGEKVEEDSDTLRGRNLDRLTENIRLAGVMEGETIIRGLRYIDLRLSELDTTDPLHEQYQAISNRVYDLMTKQQTLVVYLGGSVDYRGYKNHN</sequence>
<feature type="region of interest" description="Disordered" evidence="1">
    <location>
        <begin position="396"/>
        <end position="436"/>
    </location>
</feature>
<dbReference type="Proteomes" id="UP000483820">
    <property type="component" value="Chromosome X"/>
</dbReference>
<reference evidence="2 3" key="1">
    <citation type="submission" date="2019-12" db="EMBL/GenBank/DDBJ databases">
        <title>Chromosome-level assembly of the Caenorhabditis remanei genome.</title>
        <authorList>
            <person name="Teterina A.A."/>
            <person name="Willis J.H."/>
            <person name="Phillips P.C."/>
        </authorList>
    </citation>
    <scope>NUCLEOTIDE SEQUENCE [LARGE SCALE GENOMIC DNA]</scope>
    <source>
        <strain evidence="2 3">PX506</strain>
        <tissue evidence="2">Whole organism</tissue>
    </source>
</reference>
<evidence type="ECO:0000313" key="3">
    <source>
        <dbReference type="Proteomes" id="UP000483820"/>
    </source>
</evidence>
<feature type="region of interest" description="Disordered" evidence="1">
    <location>
        <begin position="894"/>
        <end position="914"/>
    </location>
</feature>
<feature type="region of interest" description="Disordered" evidence="1">
    <location>
        <begin position="484"/>
        <end position="713"/>
    </location>
</feature>
<dbReference type="KEGG" id="crq:GCK72_024070"/>
<feature type="compositionally biased region" description="Polar residues" evidence="1">
    <location>
        <begin position="675"/>
        <end position="687"/>
    </location>
</feature>
<organism evidence="2 3">
    <name type="scientific">Caenorhabditis remanei</name>
    <name type="common">Caenorhabditis vulgaris</name>
    <dbReference type="NCBI Taxonomy" id="31234"/>
    <lineage>
        <taxon>Eukaryota</taxon>
        <taxon>Metazoa</taxon>
        <taxon>Ecdysozoa</taxon>
        <taxon>Nematoda</taxon>
        <taxon>Chromadorea</taxon>
        <taxon>Rhabditida</taxon>
        <taxon>Rhabditina</taxon>
        <taxon>Rhabditomorpha</taxon>
        <taxon>Rhabditoidea</taxon>
        <taxon>Rhabditidae</taxon>
        <taxon>Peloderinae</taxon>
        <taxon>Caenorhabditis</taxon>
    </lineage>
</organism>
<feature type="compositionally biased region" description="Polar residues" evidence="1">
    <location>
        <begin position="484"/>
        <end position="509"/>
    </location>
</feature>
<proteinExistence type="predicted"/>
<dbReference type="GeneID" id="9822331"/>
<accession>A0A6A5FYN3</accession>
<evidence type="ECO:0000256" key="1">
    <source>
        <dbReference type="SAM" id="MobiDB-lite"/>
    </source>
</evidence>
<feature type="region of interest" description="Disordered" evidence="1">
    <location>
        <begin position="932"/>
        <end position="976"/>
    </location>
</feature>
<feature type="compositionally biased region" description="Polar residues" evidence="1">
    <location>
        <begin position="401"/>
        <end position="423"/>
    </location>
</feature>
<gene>
    <name evidence="2" type="ORF">GCK72_024070</name>
</gene>
<evidence type="ECO:0008006" key="4">
    <source>
        <dbReference type="Google" id="ProtNLM"/>
    </source>
</evidence>